<feature type="transmembrane region" description="Helical" evidence="7">
    <location>
        <begin position="278"/>
        <end position="299"/>
    </location>
</feature>
<keyword evidence="9" id="KW-1185">Reference proteome</keyword>
<dbReference type="PANTHER" id="PTHR16133:SF0">
    <property type="entry name" value="ZINC_IRON REGULATED TRANSPORTER-RELATED PROTEIN 102B, ISOFORM E"/>
    <property type="match status" value="1"/>
</dbReference>
<sequence length="357" mass="38514">MDNFYLLLYLSVAMFIGSFVAGLIPLAFNMSERRTRLLSTFGAGLLVGTALSVIVPEGVEALYIVHTEKYLPGAVQSDDRNQIISNSLTQPVASNLGGKIIYPTNFGNSAVGKEMVGQMQQNSVMSKKETDEHRHSEASVNFDAINQSIGYSLVFGFLFMFLIDQISKYLSSKDGDRTHFKLTATIGLVVHAAADGVAFGSASATNRAGVQFIVFLAIMLHKAPAAFGLVSFLLVEGIERFRIRRHLIIFSAAAPVAAMVTYYLIVVVESNKSSADSATGTLMLFSAGTFLYVATVHILPELLGSNVKDYQLVNNATEGNSRGYSESRASLKLIELISVAVGAVSPIFLISSHSHSH</sequence>
<reference evidence="10" key="1">
    <citation type="submission" date="2016-04" db="UniProtKB">
        <authorList>
            <consortium name="WormBaseParasite"/>
        </authorList>
    </citation>
    <scope>IDENTIFICATION</scope>
</reference>
<feature type="transmembrane region" description="Helical" evidence="7">
    <location>
        <begin position="6"/>
        <end position="28"/>
    </location>
</feature>
<dbReference type="InterPro" id="IPR003689">
    <property type="entry name" value="ZIP"/>
</dbReference>
<dbReference type="GO" id="GO:0046873">
    <property type="term" value="F:metal ion transmembrane transporter activity"/>
    <property type="evidence" value="ECO:0007669"/>
    <property type="project" value="InterPro"/>
</dbReference>
<dbReference type="PANTHER" id="PTHR16133">
    <property type="entry name" value="SOLUTE CARRIER FAMILY 39 ZINC TRANSPORTER , MEMBER 9-RELATED"/>
    <property type="match status" value="1"/>
</dbReference>
<name>A0A0N4T0I0_BRUPA</name>
<dbReference type="EMBL" id="UZAD01000139">
    <property type="protein sequence ID" value="VDN82794.1"/>
    <property type="molecule type" value="Genomic_DNA"/>
</dbReference>
<keyword evidence="6 7" id="KW-0472">Membrane</keyword>
<dbReference type="GO" id="GO:0006829">
    <property type="term" value="P:zinc ion transport"/>
    <property type="evidence" value="ECO:0007669"/>
    <property type="project" value="InterPro"/>
</dbReference>
<feature type="transmembrane region" description="Helical" evidence="7">
    <location>
        <begin position="210"/>
        <end position="235"/>
    </location>
</feature>
<dbReference type="Pfam" id="PF02535">
    <property type="entry name" value="Zip"/>
    <property type="match status" value="2"/>
</dbReference>
<evidence type="ECO:0000256" key="4">
    <source>
        <dbReference type="ARBA" id="ARBA00022989"/>
    </source>
</evidence>
<evidence type="ECO:0000256" key="2">
    <source>
        <dbReference type="ARBA" id="ARBA00004394"/>
    </source>
</evidence>
<dbReference type="GO" id="GO:0000139">
    <property type="term" value="C:Golgi membrane"/>
    <property type="evidence" value="ECO:0007669"/>
    <property type="project" value="UniProtKB-SubCell"/>
</dbReference>
<evidence type="ECO:0000256" key="6">
    <source>
        <dbReference type="ARBA" id="ARBA00023136"/>
    </source>
</evidence>
<accession>A0A0N4T0I0</accession>
<dbReference type="AlphaFoldDB" id="A0A0N4T0I0"/>
<keyword evidence="5" id="KW-0333">Golgi apparatus</keyword>
<protein>
    <submittedName>
        <fullName evidence="10">Zinc transporter ZIP9</fullName>
    </submittedName>
</protein>
<evidence type="ECO:0000313" key="10">
    <source>
        <dbReference type="WBParaSite" id="BPAG_0000162701-mRNA-1"/>
    </source>
</evidence>
<keyword evidence="4 7" id="KW-1133">Transmembrane helix</keyword>
<evidence type="ECO:0000256" key="7">
    <source>
        <dbReference type="SAM" id="Phobius"/>
    </source>
</evidence>
<evidence type="ECO:0000313" key="8">
    <source>
        <dbReference type="EMBL" id="VDN82794.1"/>
    </source>
</evidence>
<dbReference type="STRING" id="6280.A0A0N4T0I0"/>
<evidence type="ECO:0000313" key="9">
    <source>
        <dbReference type="Proteomes" id="UP000278627"/>
    </source>
</evidence>
<feature type="transmembrane region" description="Helical" evidence="7">
    <location>
        <begin position="37"/>
        <end position="55"/>
    </location>
</feature>
<dbReference type="Proteomes" id="UP000278627">
    <property type="component" value="Unassembled WGS sequence"/>
</dbReference>
<organism evidence="10">
    <name type="scientific">Brugia pahangi</name>
    <name type="common">Filarial nematode worm</name>
    <dbReference type="NCBI Taxonomy" id="6280"/>
    <lineage>
        <taxon>Eukaryota</taxon>
        <taxon>Metazoa</taxon>
        <taxon>Ecdysozoa</taxon>
        <taxon>Nematoda</taxon>
        <taxon>Chromadorea</taxon>
        <taxon>Rhabditida</taxon>
        <taxon>Spirurina</taxon>
        <taxon>Spiruromorpha</taxon>
        <taxon>Filarioidea</taxon>
        <taxon>Onchocercidae</taxon>
        <taxon>Brugia</taxon>
    </lineage>
</organism>
<reference evidence="8 9" key="2">
    <citation type="submission" date="2018-11" db="EMBL/GenBank/DDBJ databases">
        <authorList>
            <consortium name="Pathogen Informatics"/>
        </authorList>
    </citation>
    <scope>NUCLEOTIDE SEQUENCE [LARGE SCALE GENOMIC DNA]</scope>
</reference>
<comment type="subcellular location">
    <subcellularLocation>
        <location evidence="1">Endomembrane system</location>
        <topology evidence="1">Multi-pass membrane protein</topology>
    </subcellularLocation>
    <subcellularLocation>
        <location evidence="2">Golgi apparatus membrane</location>
    </subcellularLocation>
</comment>
<evidence type="ECO:0000256" key="1">
    <source>
        <dbReference type="ARBA" id="ARBA00004127"/>
    </source>
</evidence>
<evidence type="ECO:0000256" key="5">
    <source>
        <dbReference type="ARBA" id="ARBA00023034"/>
    </source>
</evidence>
<dbReference type="WBParaSite" id="BPAG_0000162701-mRNA-1">
    <property type="protein sequence ID" value="BPAG_0000162701-mRNA-1"/>
    <property type="gene ID" value="BPAG_0000162701"/>
</dbReference>
<proteinExistence type="predicted"/>
<evidence type="ECO:0000256" key="3">
    <source>
        <dbReference type="ARBA" id="ARBA00022692"/>
    </source>
</evidence>
<feature type="transmembrane region" description="Helical" evidence="7">
    <location>
        <begin position="247"/>
        <end position="266"/>
    </location>
</feature>
<feature type="transmembrane region" description="Helical" evidence="7">
    <location>
        <begin position="149"/>
        <end position="170"/>
    </location>
</feature>
<dbReference type="InterPro" id="IPR045891">
    <property type="entry name" value="ZIP9"/>
</dbReference>
<keyword evidence="3 7" id="KW-0812">Transmembrane</keyword>
<gene>
    <name evidence="8" type="ORF">BPAG_LOCUS1608</name>
</gene>